<comment type="cofactor">
    <cofactor evidence="1">
        <name>Mg(2+)</name>
        <dbReference type="ChEBI" id="CHEBI:18420"/>
    </cofactor>
</comment>
<gene>
    <name evidence="13" type="ORF">GCM10008957_02620</name>
</gene>
<accession>A0A918BW83</accession>
<evidence type="ECO:0000256" key="11">
    <source>
        <dbReference type="RuleBase" id="RU003953"/>
    </source>
</evidence>
<comment type="caution">
    <text evidence="13">The sequence shown here is derived from an EMBL/GenBank/DDBJ whole genome shotgun (WGS) entry which is preliminary data.</text>
</comment>
<name>A0A918BW83_9DEIO</name>
<dbReference type="InterPro" id="IPR052390">
    <property type="entry name" value="tRNA_nt/polyA_polymerase"/>
</dbReference>
<keyword evidence="9" id="KW-0460">Magnesium</keyword>
<keyword evidence="8" id="KW-0547">Nucleotide-binding</keyword>
<dbReference type="CDD" id="cd05398">
    <property type="entry name" value="NT_ClassII-CCAase"/>
    <property type="match status" value="1"/>
</dbReference>
<evidence type="ECO:0000256" key="8">
    <source>
        <dbReference type="ARBA" id="ARBA00022741"/>
    </source>
</evidence>
<dbReference type="GO" id="GO:0046872">
    <property type="term" value="F:metal ion binding"/>
    <property type="evidence" value="ECO:0007669"/>
    <property type="project" value="UniProtKB-KW"/>
</dbReference>
<keyword evidence="14" id="KW-1185">Reference proteome</keyword>
<dbReference type="PANTHER" id="PTHR47788:SF1">
    <property type="entry name" value="A-ADDING TRNA NUCLEOTIDYLTRANSFERASE"/>
    <property type="match status" value="1"/>
</dbReference>
<evidence type="ECO:0000256" key="9">
    <source>
        <dbReference type="ARBA" id="ARBA00022842"/>
    </source>
</evidence>
<dbReference type="Gene3D" id="3.30.460.10">
    <property type="entry name" value="Beta Polymerase, domain 2"/>
    <property type="match status" value="1"/>
</dbReference>
<keyword evidence="6" id="KW-0548">Nucleotidyltransferase</keyword>
<dbReference type="GO" id="GO:0000049">
    <property type="term" value="F:tRNA binding"/>
    <property type="evidence" value="ECO:0007669"/>
    <property type="project" value="UniProtKB-KW"/>
</dbReference>
<comment type="similarity">
    <text evidence="2 11">Belongs to the tRNA nucleotidyltransferase/poly(A) polymerase family.</text>
</comment>
<dbReference type="SUPFAM" id="SSF81301">
    <property type="entry name" value="Nucleotidyltransferase"/>
    <property type="match status" value="1"/>
</dbReference>
<evidence type="ECO:0000256" key="4">
    <source>
        <dbReference type="ARBA" id="ARBA00022679"/>
    </source>
</evidence>
<sequence length="379" mass="40921">MPDVTSGLEQYTPDFASSVWTALPPVARQLFSRLRELSGSQARVALVGGAVRDALLGVNSASPDLDFVVWGQDVQALATALGLPFVWHPVYGNATLSLPEGSHVDLVSARRESYAAAGAPPQPLPGTLEDDLARRDFSVNTLALELLPDEEKHLLGMPGALDDLKHRTLRPLHALSFHDDASRLVRGARLAARLGLNAHPELLAQVPAALEVAEHTPRLYAELKLMLYEARPGSAARFLTDWGAGTLLPETAVALLERLDAQTDPDPLLAAALLLSTAPEPDALATRLNLGERPAALLARAHTDRPYPAHSPEYRLRELLNLTPPYVPLQGRDLLSLGLSAGPELGRVLAWLAEQRRNGRFASRQDELDAVREHLGKGG</sequence>
<dbReference type="AlphaFoldDB" id="A0A918BW83"/>
<reference evidence="13" key="1">
    <citation type="journal article" date="2014" name="Int. J. Syst. Evol. Microbiol.">
        <title>Complete genome sequence of Corynebacterium casei LMG S-19264T (=DSM 44701T), isolated from a smear-ripened cheese.</title>
        <authorList>
            <consortium name="US DOE Joint Genome Institute (JGI-PGF)"/>
            <person name="Walter F."/>
            <person name="Albersmeier A."/>
            <person name="Kalinowski J."/>
            <person name="Ruckert C."/>
        </authorList>
    </citation>
    <scope>NUCLEOTIDE SEQUENCE</scope>
    <source>
        <strain evidence="13">JCM 31311</strain>
    </source>
</reference>
<evidence type="ECO:0000259" key="12">
    <source>
        <dbReference type="Pfam" id="PF01743"/>
    </source>
</evidence>
<keyword evidence="10 11" id="KW-0694">RNA-binding</keyword>
<dbReference type="InterPro" id="IPR002646">
    <property type="entry name" value="PolA_pol_head_dom"/>
</dbReference>
<proteinExistence type="inferred from homology"/>
<evidence type="ECO:0000256" key="10">
    <source>
        <dbReference type="ARBA" id="ARBA00022884"/>
    </source>
</evidence>
<keyword evidence="3" id="KW-0820">tRNA-binding</keyword>
<dbReference type="GO" id="GO:0008033">
    <property type="term" value="P:tRNA processing"/>
    <property type="evidence" value="ECO:0007669"/>
    <property type="project" value="UniProtKB-KW"/>
</dbReference>
<evidence type="ECO:0000313" key="14">
    <source>
        <dbReference type="Proteomes" id="UP000603865"/>
    </source>
</evidence>
<reference evidence="13" key="2">
    <citation type="submission" date="2020-09" db="EMBL/GenBank/DDBJ databases">
        <authorList>
            <person name="Sun Q."/>
            <person name="Ohkuma M."/>
        </authorList>
    </citation>
    <scope>NUCLEOTIDE SEQUENCE</scope>
    <source>
        <strain evidence="13">JCM 31311</strain>
    </source>
</reference>
<evidence type="ECO:0000256" key="2">
    <source>
        <dbReference type="ARBA" id="ARBA00007265"/>
    </source>
</evidence>
<feature type="domain" description="Poly A polymerase head" evidence="12">
    <location>
        <begin position="46"/>
        <end position="170"/>
    </location>
</feature>
<dbReference type="InterPro" id="IPR043519">
    <property type="entry name" value="NT_sf"/>
</dbReference>
<protein>
    <submittedName>
        <fullName evidence="13">tRNA nucleotidyltransferase</fullName>
    </submittedName>
</protein>
<dbReference type="Proteomes" id="UP000603865">
    <property type="component" value="Unassembled WGS sequence"/>
</dbReference>
<evidence type="ECO:0000256" key="6">
    <source>
        <dbReference type="ARBA" id="ARBA00022695"/>
    </source>
</evidence>
<dbReference type="GO" id="GO:0016779">
    <property type="term" value="F:nucleotidyltransferase activity"/>
    <property type="evidence" value="ECO:0007669"/>
    <property type="project" value="UniProtKB-KW"/>
</dbReference>
<evidence type="ECO:0000256" key="1">
    <source>
        <dbReference type="ARBA" id="ARBA00001946"/>
    </source>
</evidence>
<keyword evidence="4 11" id="KW-0808">Transferase</keyword>
<dbReference type="GO" id="GO:0000166">
    <property type="term" value="F:nucleotide binding"/>
    <property type="evidence" value="ECO:0007669"/>
    <property type="project" value="UniProtKB-KW"/>
</dbReference>
<evidence type="ECO:0000256" key="7">
    <source>
        <dbReference type="ARBA" id="ARBA00022723"/>
    </source>
</evidence>
<keyword evidence="5" id="KW-0819">tRNA processing</keyword>
<dbReference type="PANTHER" id="PTHR47788">
    <property type="entry name" value="POLYA POLYMERASE"/>
    <property type="match status" value="1"/>
</dbReference>
<evidence type="ECO:0000313" key="13">
    <source>
        <dbReference type="EMBL" id="GGQ93980.1"/>
    </source>
</evidence>
<dbReference type="Gene3D" id="1.10.3090.10">
    <property type="entry name" value="cca-adding enzyme, domain 2"/>
    <property type="match status" value="1"/>
</dbReference>
<dbReference type="EMBL" id="BMQL01000001">
    <property type="protein sequence ID" value="GGQ93980.1"/>
    <property type="molecule type" value="Genomic_DNA"/>
</dbReference>
<dbReference type="Pfam" id="PF01743">
    <property type="entry name" value="PolyA_pol"/>
    <property type="match status" value="1"/>
</dbReference>
<evidence type="ECO:0000256" key="3">
    <source>
        <dbReference type="ARBA" id="ARBA00022555"/>
    </source>
</evidence>
<organism evidence="13 14">
    <name type="scientific">Deinococcus ruber</name>
    <dbReference type="NCBI Taxonomy" id="1848197"/>
    <lineage>
        <taxon>Bacteria</taxon>
        <taxon>Thermotogati</taxon>
        <taxon>Deinococcota</taxon>
        <taxon>Deinococci</taxon>
        <taxon>Deinococcales</taxon>
        <taxon>Deinococcaceae</taxon>
        <taxon>Deinococcus</taxon>
    </lineage>
</organism>
<keyword evidence="7" id="KW-0479">Metal-binding</keyword>
<evidence type="ECO:0000256" key="5">
    <source>
        <dbReference type="ARBA" id="ARBA00022694"/>
    </source>
</evidence>
<dbReference type="SUPFAM" id="SSF81891">
    <property type="entry name" value="Poly A polymerase C-terminal region-like"/>
    <property type="match status" value="1"/>
</dbReference>